<keyword evidence="5" id="KW-0378">Hydrolase</keyword>
<dbReference type="GO" id="GO:0046872">
    <property type="term" value="F:metal ion binding"/>
    <property type="evidence" value="ECO:0007669"/>
    <property type="project" value="UniProtKB-KW"/>
</dbReference>
<protein>
    <submittedName>
        <fullName evidence="9">Feruloyl esterase</fullName>
    </submittedName>
</protein>
<dbReference type="RefSeq" id="WP_089306820.1">
    <property type="nucleotide sequence ID" value="NZ_FZOO01000009.1"/>
</dbReference>
<dbReference type="InterPro" id="IPR011118">
    <property type="entry name" value="Tannase/feruloyl_esterase"/>
</dbReference>
<reference evidence="10" key="1">
    <citation type="submission" date="2017-06" db="EMBL/GenBank/DDBJ databases">
        <authorList>
            <person name="Varghese N."/>
            <person name="Submissions S."/>
        </authorList>
    </citation>
    <scope>NUCLEOTIDE SEQUENCE [LARGE SCALE GENOMIC DNA]</scope>
    <source>
        <strain evidence="10">DSM 46839</strain>
    </source>
</reference>
<dbReference type="GO" id="GO:0052689">
    <property type="term" value="F:carboxylic ester hydrolase activity"/>
    <property type="evidence" value="ECO:0007669"/>
    <property type="project" value="UniProtKB-KW"/>
</dbReference>
<dbReference type="OrthoDB" id="5140323at2"/>
<dbReference type="Gene3D" id="3.40.50.1820">
    <property type="entry name" value="alpha/beta hydrolase"/>
    <property type="match status" value="1"/>
</dbReference>
<keyword evidence="4 8" id="KW-0732">Signal</keyword>
<evidence type="ECO:0000256" key="7">
    <source>
        <dbReference type="ARBA" id="ARBA00023157"/>
    </source>
</evidence>
<dbReference type="AlphaFoldDB" id="A0A239HZ77"/>
<accession>A0A239HZ77</accession>
<proteinExistence type="inferred from homology"/>
<evidence type="ECO:0000256" key="1">
    <source>
        <dbReference type="ARBA" id="ARBA00006249"/>
    </source>
</evidence>
<dbReference type="PANTHER" id="PTHR33938:SF15">
    <property type="entry name" value="FERULOYL ESTERASE B-RELATED"/>
    <property type="match status" value="1"/>
</dbReference>
<comment type="similarity">
    <text evidence="1">Belongs to the tannase family.</text>
</comment>
<dbReference type="InterPro" id="IPR029058">
    <property type="entry name" value="AB_hydrolase_fold"/>
</dbReference>
<name>A0A239HZ77_9ACTN</name>
<feature type="signal peptide" evidence="8">
    <location>
        <begin position="1"/>
        <end position="29"/>
    </location>
</feature>
<keyword evidence="10" id="KW-1185">Reference proteome</keyword>
<keyword evidence="2" id="KW-0719">Serine esterase</keyword>
<dbReference type="SUPFAM" id="SSF53474">
    <property type="entry name" value="alpha/beta-Hydrolases"/>
    <property type="match status" value="1"/>
</dbReference>
<evidence type="ECO:0000313" key="9">
    <source>
        <dbReference type="EMBL" id="SNS86418.1"/>
    </source>
</evidence>
<evidence type="ECO:0000256" key="5">
    <source>
        <dbReference type="ARBA" id="ARBA00022801"/>
    </source>
</evidence>
<dbReference type="Pfam" id="PF07519">
    <property type="entry name" value="Tannase"/>
    <property type="match status" value="1"/>
</dbReference>
<evidence type="ECO:0000313" key="10">
    <source>
        <dbReference type="Proteomes" id="UP000198373"/>
    </source>
</evidence>
<dbReference type="PANTHER" id="PTHR33938">
    <property type="entry name" value="FERULOYL ESTERASE B-RELATED"/>
    <property type="match status" value="1"/>
</dbReference>
<evidence type="ECO:0000256" key="3">
    <source>
        <dbReference type="ARBA" id="ARBA00022723"/>
    </source>
</evidence>
<evidence type="ECO:0000256" key="2">
    <source>
        <dbReference type="ARBA" id="ARBA00022487"/>
    </source>
</evidence>
<keyword evidence="7" id="KW-1015">Disulfide bond</keyword>
<sequence>MRLTRARTAAAGVGLALVAALGWVSPAGATGEAADTAARCAALVGVAVPASAIGLPTTGGDVTEAAVVAPSGAGPTAIGEHCLVTAALHPVDPAAPDIRMSVALPTTWNAKALMFGGGGYNGTIPKLDQNVPFGPDDALRPLGRGYATFASDSGHQTPAGFTPTPSLYGEFLANDEALRNFAGDALKKTRDAAVFLIGRYYDEGPRQTYFAGGSTGGREALAVAQRWGRDFDGVISVYPAFNAAALDLFFGYATRQLAVPGAFPRPAQQVLLYGAVIAACDGLDGLVDGVVGDEAGCRFDPVVLRCPTGQDDGDGCLSDAQIGAVRALSSAITFPYELASGETGYPGFPFLSGADMSTPLLGMGTTPPATPMPTTAGYGMQFWDAWVKYAVTRDPAYDSLTLDPLAPGAWEQRISDLTALQDVNSTDYKKFRKNGGKLLMVHGTADELVSHRATVDYWERLVADLGQREVDAFARFYLVPGANHANVATPFAAGWDSLTALDRWVTEDTAPVDPVVQDTNPGATRERPLCEYPAHPEYTGGSPDSAASFACVTG</sequence>
<evidence type="ECO:0000256" key="8">
    <source>
        <dbReference type="SAM" id="SignalP"/>
    </source>
</evidence>
<feature type="chain" id="PRO_5011991954" evidence="8">
    <location>
        <begin position="30"/>
        <end position="554"/>
    </location>
</feature>
<keyword evidence="6" id="KW-0106">Calcium</keyword>
<gene>
    <name evidence="9" type="ORF">SAMN06893096_109114</name>
</gene>
<organism evidence="9 10">
    <name type="scientific">Geodermatophilus pulveris</name>
    <dbReference type="NCBI Taxonomy" id="1564159"/>
    <lineage>
        <taxon>Bacteria</taxon>
        <taxon>Bacillati</taxon>
        <taxon>Actinomycetota</taxon>
        <taxon>Actinomycetes</taxon>
        <taxon>Geodermatophilales</taxon>
        <taxon>Geodermatophilaceae</taxon>
        <taxon>Geodermatophilus</taxon>
    </lineage>
</organism>
<evidence type="ECO:0000256" key="6">
    <source>
        <dbReference type="ARBA" id="ARBA00022837"/>
    </source>
</evidence>
<keyword evidence="3" id="KW-0479">Metal-binding</keyword>
<dbReference type="Proteomes" id="UP000198373">
    <property type="component" value="Unassembled WGS sequence"/>
</dbReference>
<dbReference type="EMBL" id="FZOO01000009">
    <property type="protein sequence ID" value="SNS86418.1"/>
    <property type="molecule type" value="Genomic_DNA"/>
</dbReference>
<evidence type="ECO:0000256" key="4">
    <source>
        <dbReference type="ARBA" id="ARBA00022729"/>
    </source>
</evidence>